<protein>
    <submittedName>
        <fullName evidence="1">Uncharacterized protein</fullName>
    </submittedName>
</protein>
<evidence type="ECO:0000313" key="1">
    <source>
        <dbReference type="EMBL" id="KAF7261478.1"/>
    </source>
</evidence>
<dbReference type="EMBL" id="JTDE01000363">
    <property type="protein sequence ID" value="KAF7261478.1"/>
    <property type="molecule type" value="Genomic_DNA"/>
</dbReference>
<name>A0A8S9ZBG2_9TREM</name>
<evidence type="ECO:0000313" key="2">
    <source>
        <dbReference type="Proteomes" id="UP000822476"/>
    </source>
</evidence>
<proteinExistence type="predicted"/>
<accession>A0A8S9ZBG2</accession>
<sequence>LKARSPHSWNDKTIIYCRQLANDNTTLGVEVTYTISVDITRFPSDGNTLTYADLAWLTNQELNKQSQHCATSTYRERINDPELFVLYAPVTSDACSELNQKTFLEDRVKIAECNLDTHDGYFANQYRLAVELHFRDSDIKKFWHKFLQSAFLKELNSPYDTCRYNGYFSEMAL</sequence>
<dbReference type="AlphaFoldDB" id="A0A8S9ZBG2"/>
<feature type="non-terminal residue" evidence="1">
    <location>
        <position position="1"/>
    </location>
</feature>
<keyword evidence="2" id="KW-1185">Reference proteome</keyword>
<dbReference type="Proteomes" id="UP000822476">
    <property type="component" value="Unassembled WGS sequence"/>
</dbReference>
<dbReference type="OrthoDB" id="6240080at2759"/>
<organism evidence="1 2">
    <name type="scientific">Paragonimus skrjabini miyazakii</name>
    <dbReference type="NCBI Taxonomy" id="59628"/>
    <lineage>
        <taxon>Eukaryota</taxon>
        <taxon>Metazoa</taxon>
        <taxon>Spiralia</taxon>
        <taxon>Lophotrochozoa</taxon>
        <taxon>Platyhelminthes</taxon>
        <taxon>Trematoda</taxon>
        <taxon>Digenea</taxon>
        <taxon>Plagiorchiida</taxon>
        <taxon>Troglotremata</taxon>
        <taxon>Troglotrematidae</taxon>
        <taxon>Paragonimus</taxon>
    </lineage>
</organism>
<comment type="caution">
    <text evidence="1">The sequence shown here is derived from an EMBL/GenBank/DDBJ whole genome shotgun (WGS) entry which is preliminary data.</text>
</comment>
<gene>
    <name evidence="1" type="ORF">EG68_01065</name>
</gene>
<reference evidence="1" key="1">
    <citation type="submission" date="2019-07" db="EMBL/GenBank/DDBJ databases">
        <title>Annotation for the trematode Paragonimus miyazaki's.</title>
        <authorList>
            <person name="Choi Y.-J."/>
        </authorList>
    </citation>
    <scope>NUCLEOTIDE SEQUENCE</scope>
    <source>
        <strain evidence="1">Japan</strain>
    </source>
</reference>